<name>A0A251RJ81_PRUPE</name>
<dbReference type="Gene3D" id="3.40.830.10">
    <property type="entry name" value="LigB-like"/>
    <property type="match status" value="1"/>
</dbReference>
<organism evidence="1 2">
    <name type="scientific">Prunus persica</name>
    <name type="common">Peach</name>
    <name type="synonym">Amygdalus persica</name>
    <dbReference type="NCBI Taxonomy" id="3760"/>
    <lineage>
        <taxon>Eukaryota</taxon>
        <taxon>Viridiplantae</taxon>
        <taxon>Streptophyta</taxon>
        <taxon>Embryophyta</taxon>
        <taxon>Tracheophyta</taxon>
        <taxon>Spermatophyta</taxon>
        <taxon>Magnoliopsida</taxon>
        <taxon>eudicotyledons</taxon>
        <taxon>Gunneridae</taxon>
        <taxon>Pentapetalae</taxon>
        <taxon>rosids</taxon>
        <taxon>fabids</taxon>
        <taxon>Rosales</taxon>
        <taxon>Rosaceae</taxon>
        <taxon>Amygdaloideae</taxon>
        <taxon>Amygdaleae</taxon>
        <taxon>Prunus</taxon>
    </lineage>
</organism>
<dbReference type="STRING" id="3760.A0A251RJ81"/>
<dbReference type="Proteomes" id="UP000006882">
    <property type="component" value="Chromosome G1"/>
</dbReference>
<dbReference type="AlphaFoldDB" id="A0A251RJ81"/>
<sequence>MLKNCSTSIKINFLWHEQSSQCKTMRDSSVSYASAAAKVDMLENVFSFETSSNLIIIKLTVMFNPSKYAFHEPS</sequence>
<accession>A0A251RJ81</accession>
<protein>
    <submittedName>
        <fullName evidence="1">Uncharacterized protein</fullName>
    </submittedName>
</protein>
<keyword evidence="2" id="KW-1185">Reference proteome</keyword>
<dbReference type="EMBL" id="CM007651">
    <property type="protein sequence ID" value="ONI36068.1"/>
    <property type="molecule type" value="Genomic_DNA"/>
</dbReference>
<evidence type="ECO:0000313" key="1">
    <source>
        <dbReference type="EMBL" id="ONI36068.1"/>
    </source>
</evidence>
<proteinExistence type="predicted"/>
<dbReference type="Gramene" id="ONI36068">
    <property type="protein sequence ID" value="ONI36068"/>
    <property type="gene ID" value="PRUPE_1G567700"/>
</dbReference>
<gene>
    <name evidence="1" type="ORF">PRUPE_1G567700</name>
</gene>
<evidence type="ECO:0000313" key="2">
    <source>
        <dbReference type="Proteomes" id="UP000006882"/>
    </source>
</evidence>
<reference evidence="1 2" key="1">
    <citation type="journal article" date="2013" name="Nat. Genet.">
        <title>The high-quality draft genome of peach (Prunus persica) identifies unique patterns of genetic diversity, domestication and genome evolution.</title>
        <authorList>
            <consortium name="International Peach Genome Initiative"/>
            <person name="Verde I."/>
            <person name="Abbott A.G."/>
            <person name="Scalabrin S."/>
            <person name="Jung S."/>
            <person name="Shu S."/>
            <person name="Marroni F."/>
            <person name="Zhebentyayeva T."/>
            <person name="Dettori M.T."/>
            <person name="Grimwood J."/>
            <person name="Cattonaro F."/>
            <person name="Zuccolo A."/>
            <person name="Rossini L."/>
            <person name="Jenkins J."/>
            <person name="Vendramin E."/>
            <person name="Meisel L.A."/>
            <person name="Decroocq V."/>
            <person name="Sosinski B."/>
            <person name="Prochnik S."/>
            <person name="Mitros T."/>
            <person name="Policriti A."/>
            <person name="Cipriani G."/>
            <person name="Dondini L."/>
            <person name="Ficklin S."/>
            <person name="Goodstein D.M."/>
            <person name="Xuan P."/>
            <person name="Del Fabbro C."/>
            <person name="Aramini V."/>
            <person name="Copetti D."/>
            <person name="Gonzalez S."/>
            <person name="Horner D.S."/>
            <person name="Falchi R."/>
            <person name="Lucas S."/>
            <person name="Mica E."/>
            <person name="Maldonado J."/>
            <person name="Lazzari B."/>
            <person name="Bielenberg D."/>
            <person name="Pirona R."/>
            <person name="Miculan M."/>
            <person name="Barakat A."/>
            <person name="Testolin R."/>
            <person name="Stella A."/>
            <person name="Tartarini S."/>
            <person name="Tonutti P."/>
            <person name="Arus P."/>
            <person name="Orellana A."/>
            <person name="Wells C."/>
            <person name="Main D."/>
            <person name="Vizzotto G."/>
            <person name="Silva H."/>
            <person name="Salamini F."/>
            <person name="Schmutz J."/>
            <person name="Morgante M."/>
            <person name="Rokhsar D.S."/>
        </authorList>
    </citation>
    <scope>NUCLEOTIDE SEQUENCE [LARGE SCALE GENOMIC DNA]</scope>
    <source>
        <strain evidence="2">cv. Nemared</strain>
    </source>
</reference>